<evidence type="ECO:0000256" key="2">
    <source>
        <dbReference type="ARBA" id="ARBA00022475"/>
    </source>
</evidence>
<evidence type="ECO:0000256" key="6">
    <source>
        <dbReference type="ARBA" id="ARBA00022989"/>
    </source>
</evidence>
<evidence type="ECO:0000313" key="12">
    <source>
        <dbReference type="EMBL" id="RLV49516.1"/>
    </source>
</evidence>
<comment type="caution">
    <text evidence="12">The sequence shown here is derived from an EMBL/GenBank/DDBJ whole genome shotgun (WGS) entry which is preliminary data.</text>
</comment>
<dbReference type="RefSeq" id="WP_121805281.1">
    <property type="nucleotide sequence ID" value="NZ_RDBE01000006.1"/>
</dbReference>
<feature type="compositionally biased region" description="Low complexity" evidence="9">
    <location>
        <begin position="1"/>
        <end position="13"/>
    </location>
</feature>
<dbReference type="InterPro" id="IPR003594">
    <property type="entry name" value="HATPase_dom"/>
</dbReference>
<dbReference type="AlphaFoldDB" id="A0A3L8P2A0"/>
<evidence type="ECO:0000256" key="1">
    <source>
        <dbReference type="ARBA" id="ARBA00004651"/>
    </source>
</evidence>
<evidence type="ECO:0000256" key="10">
    <source>
        <dbReference type="SAM" id="Phobius"/>
    </source>
</evidence>
<gene>
    <name evidence="12" type="ORF">D9V37_06165</name>
</gene>
<dbReference type="InterPro" id="IPR011712">
    <property type="entry name" value="Sig_transdc_His_kin_sub3_dim/P"/>
</dbReference>
<keyword evidence="13" id="KW-1185">Reference proteome</keyword>
<dbReference type="Gene3D" id="1.20.5.1930">
    <property type="match status" value="1"/>
</dbReference>
<feature type="transmembrane region" description="Helical" evidence="10">
    <location>
        <begin position="240"/>
        <end position="263"/>
    </location>
</feature>
<dbReference type="SMART" id="SM00387">
    <property type="entry name" value="HATPase_c"/>
    <property type="match status" value="1"/>
</dbReference>
<reference evidence="12 13" key="1">
    <citation type="submission" date="2018-10" db="EMBL/GenBank/DDBJ databases">
        <title>Marmoricola sp. 4Q3S-7 whole genome shotgun sequence.</title>
        <authorList>
            <person name="Li F."/>
        </authorList>
    </citation>
    <scope>NUCLEOTIDE SEQUENCE [LARGE SCALE GENOMIC DNA]</scope>
    <source>
        <strain evidence="12 13">4Q3S-7</strain>
    </source>
</reference>
<keyword evidence="8 10" id="KW-0472">Membrane</keyword>
<organism evidence="12 13">
    <name type="scientific">Nocardioides mangrovicus</name>
    <dbReference type="NCBI Taxonomy" id="2478913"/>
    <lineage>
        <taxon>Bacteria</taxon>
        <taxon>Bacillati</taxon>
        <taxon>Actinomycetota</taxon>
        <taxon>Actinomycetes</taxon>
        <taxon>Propionibacteriales</taxon>
        <taxon>Nocardioidaceae</taxon>
        <taxon>Nocardioides</taxon>
    </lineage>
</organism>
<comment type="subcellular location">
    <subcellularLocation>
        <location evidence="1">Cell membrane</location>
        <topology evidence="1">Multi-pass membrane protein</topology>
    </subcellularLocation>
</comment>
<dbReference type="CDD" id="cd16917">
    <property type="entry name" value="HATPase_UhpB-NarQ-NarX-like"/>
    <property type="match status" value="1"/>
</dbReference>
<evidence type="ECO:0000259" key="11">
    <source>
        <dbReference type="SMART" id="SM00387"/>
    </source>
</evidence>
<dbReference type="Proteomes" id="UP000281708">
    <property type="component" value="Unassembled WGS sequence"/>
</dbReference>
<keyword evidence="3" id="KW-0808">Transferase</keyword>
<dbReference type="GO" id="GO:0046983">
    <property type="term" value="F:protein dimerization activity"/>
    <property type="evidence" value="ECO:0007669"/>
    <property type="project" value="InterPro"/>
</dbReference>
<feature type="compositionally biased region" description="Basic and acidic residues" evidence="9">
    <location>
        <begin position="14"/>
        <end position="28"/>
    </location>
</feature>
<dbReference type="Gene3D" id="3.30.565.10">
    <property type="entry name" value="Histidine kinase-like ATPase, C-terminal domain"/>
    <property type="match status" value="1"/>
</dbReference>
<dbReference type="InterPro" id="IPR036890">
    <property type="entry name" value="HATPase_C_sf"/>
</dbReference>
<evidence type="ECO:0000256" key="9">
    <source>
        <dbReference type="SAM" id="MobiDB-lite"/>
    </source>
</evidence>
<keyword evidence="7" id="KW-0902">Two-component regulatory system</keyword>
<dbReference type="OrthoDB" id="144293at2"/>
<feature type="region of interest" description="Disordered" evidence="9">
    <location>
        <begin position="1"/>
        <end position="40"/>
    </location>
</feature>
<dbReference type="Pfam" id="PF07730">
    <property type="entry name" value="HisKA_3"/>
    <property type="match status" value="1"/>
</dbReference>
<evidence type="ECO:0000256" key="8">
    <source>
        <dbReference type="ARBA" id="ARBA00023136"/>
    </source>
</evidence>
<accession>A0A3L8P2A0</accession>
<evidence type="ECO:0000313" key="13">
    <source>
        <dbReference type="Proteomes" id="UP000281708"/>
    </source>
</evidence>
<dbReference type="PANTHER" id="PTHR24421:SF37">
    <property type="entry name" value="SENSOR HISTIDINE KINASE NARS"/>
    <property type="match status" value="1"/>
</dbReference>
<dbReference type="GO" id="GO:0005886">
    <property type="term" value="C:plasma membrane"/>
    <property type="evidence" value="ECO:0007669"/>
    <property type="project" value="UniProtKB-SubCell"/>
</dbReference>
<dbReference type="GO" id="GO:0000155">
    <property type="term" value="F:phosphorelay sensor kinase activity"/>
    <property type="evidence" value="ECO:0007669"/>
    <property type="project" value="InterPro"/>
</dbReference>
<dbReference type="Pfam" id="PF02518">
    <property type="entry name" value="HATPase_c"/>
    <property type="match status" value="1"/>
</dbReference>
<dbReference type="PANTHER" id="PTHR24421">
    <property type="entry name" value="NITRATE/NITRITE SENSOR PROTEIN NARX-RELATED"/>
    <property type="match status" value="1"/>
</dbReference>
<feature type="domain" description="Histidine kinase/HSP90-like ATPase" evidence="11">
    <location>
        <begin position="393"/>
        <end position="490"/>
    </location>
</feature>
<dbReference type="SUPFAM" id="SSF55874">
    <property type="entry name" value="ATPase domain of HSP90 chaperone/DNA topoisomerase II/histidine kinase"/>
    <property type="match status" value="1"/>
</dbReference>
<evidence type="ECO:0000256" key="5">
    <source>
        <dbReference type="ARBA" id="ARBA00022777"/>
    </source>
</evidence>
<dbReference type="EMBL" id="RDBE01000006">
    <property type="protein sequence ID" value="RLV49516.1"/>
    <property type="molecule type" value="Genomic_DNA"/>
</dbReference>
<sequence>MDTTRTTESSEQTRSVDHGPLGRDRAGADETPTAPLPRAPWTLLGAADPVAVAEPPLSSRRLLLQLVVAVIAVLAVVTIGGSLAARRLAEREAVADAADTADVLAEGIVQPAITDALIDGDPDARAAFDAVVRRQILGGIVVRVRLWRSDGTIAYADQASLEGKHFGLEDEEREALASPRTEAEISDLSRPENALDRIKGEKLVEVYRPVWTPDGRTALFEIYESYDQVSRRSGQLWRGFAGVTLSTLLLFVVLLAPVVVHLLGRARRAQEQREHLLRRAVDASSAERRRIAATLHDGPVQDLAATSFVVAGATASAENGGNGALAEDLRTVSASVRTSIRALRTLLVEIYPPSLSRAGLGAALADLGQTVRAEGLQVRLLPDADDALGLDGAQERLVYRVAEETLRNAAKHAAPGTVTLTLRRHDHAVKLEVVDDGPGFDVAERLREPAPGHLGLQLLCDLAADAGATLEVATAPGAGTHWRLTVPDHEEPRA</sequence>
<proteinExistence type="predicted"/>
<dbReference type="InterPro" id="IPR050482">
    <property type="entry name" value="Sensor_HK_TwoCompSys"/>
</dbReference>
<evidence type="ECO:0000256" key="4">
    <source>
        <dbReference type="ARBA" id="ARBA00022692"/>
    </source>
</evidence>
<evidence type="ECO:0000256" key="3">
    <source>
        <dbReference type="ARBA" id="ARBA00022679"/>
    </source>
</evidence>
<evidence type="ECO:0000256" key="7">
    <source>
        <dbReference type="ARBA" id="ARBA00023012"/>
    </source>
</evidence>
<protein>
    <submittedName>
        <fullName evidence="12">Integral membrane sensor signal transduction histidine kinase</fullName>
    </submittedName>
</protein>
<keyword evidence="6 10" id="KW-1133">Transmembrane helix</keyword>
<keyword evidence="2" id="KW-1003">Cell membrane</keyword>
<keyword evidence="4 10" id="KW-0812">Transmembrane</keyword>
<name>A0A3L8P2A0_9ACTN</name>
<keyword evidence="5 12" id="KW-0418">Kinase</keyword>
<feature type="transmembrane region" description="Helical" evidence="10">
    <location>
        <begin position="62"/>
        <end position="85"/>
    </location>
</feature>